<feature type="transmembrane region" description="Helical" evidence="4">
    <location>
        <begin position="175"/>
        <end position="193"/>
    </location>
</feature>
<dbReference type="PANTHER" id="PTHR11360">
    <property type="entry name" value="MONOCARBOXYLATE TRANSPORTER"/>
    <property type="match status" value="1"/>
</dbReference>
<name>A0A0N9UY02_SPHMC</name>
<feature type="transmembrane region" description="Helical" evidence="4">
    <location>
        <begin position="345"/>
        <end position="368"/>
    </location>
</feature>
<evidence type="ECO:0000256" key="3">
    <source>
        <dbReference type="ARBA" id="ARBA00023136"/>
    </source>
</evidence>
<evidence type="ECO:0000313" key="7">
    <source>
        <dbReference type="Proteomes" id="UP000058074"/>
    </source>
</evidence>
<proteinExistence type="predicted"/>
<feature type="transmembrane region" description="Helical" evidence="4">
    <location>
        <begin position="142"/>
        <end position="163"/>
    </location>
</feature>
<keyword evidence="2 4" id="KW-1133">Transmembrane helix</keyword>
<dbReference type="KEGG" id="smag:AN936_05785"/>
<dbReference type="PATRIC" id="fig|33050.5.peg.1207"/>
<feature type="transmembrane region" description="Helical" evidence="4">
    <location>
        <begin position="374"/>
        <end position="395"/>
    </location>
</feature>
<dbReference type="InterPro" id="IPR011701">
    <property type="entry name" value="MFS"/>
</dbReference>
<dbReference type="Pfam" id="PF07690">
    <property type="entry name" value="MFS_1"/>
    <property type="match status" value="1"/>
</dbReference>
<dbReference type="SUPFAM" id="SSF103473">
    <property type="entry name" value="MFS general substrate transporter"/>
    <property type="match status" value="1"/>
</dbReference>
<dbReference type="GO" id="GO:0022857">
    <property type="term" value="F:transmembrane transporter activity"/>
    <property type="evidence" value="ECO:0007669"/>
    <property type="project" value="InterPro"/>
</dbReference>
<dbReference type="AlphaFoldDB" id="A0A0N9UY02"/>
<feature type="transmembrane region" description="Helical" evidence="4">
    <location>
        <begin position="86"/>
        <end position="104"/>
    </location>
</feature>
<feature type="transmembrane region" description="Helical" evidence="4">
    <location>
        <begin position="251"/>
        <end position="271"/>
    </location>
</feature>
<feature type="transmembrane region" description="Helical" evidence="4">
    <location>
        <begin position="55"/>
        <end position="74"/>
    </location>
</feature>
<feature type="transmembrane region" description="Helical" evidence="4">
    <location>
        <begin position="222"/>
        <end position="245"/>
    </location>
</feature>
<feature type="transmembrane region" description="Helical" evidence="4">
    <location>
        <begin position="283"/>
        <end position="306"/>
    </location>
</feature>
<gene>
    <name evidence="6" type="ORF">AN936_05785</name>
</gene>
<evidence type="ECO:0000256" key="1">
    <source>
        <dbReference type="ARBA" id="ARBA00022692"/>
    </source>
</evidence>
<keyword evidence="1 4" id="KW-0812">Transmembrane</keyword>
<organism evidence="6 7">
    <name type="scientific">Sphingopyxis macrogoltabida</name>
    <name type="common">Sphingomonas macrogoltabidus</name>
    <dbReference type="NCBI Taxonomy" id="33050"/>
    <lineage>
        <taxon>Bacteria</taxon>
        <taxon>Pseudomonadati</taxon>
        <taxon>Pseudomonadota</taxon>
        <taxon>Alphaproteobacteria</taxon>
        <taxon>Sphingomonadales</taxon>
        <taxon>Sphingomonadaceae</taxon>
        <taxon>Sphingopyxis</taxon>
    </lineage>
</organism>
<dbReference type="PROSITE" id="PS51257">
    <property type="entry name" value="PROKAR_LIPOPROTEIN"/>
    <property type="match status" value="1"/>
</dbReference>
<dbReference type="InterPro" id="IPR020846">
    <property type="entry name" value="MFS_dom"/>
</dbReference>
<dbReference type="Gene3D" id="1.20.1250.20">
    <property type="entry name" value="MFS general substrate transporter like domains"/>
    <property type="match status" value="2"/>
</dbReference>
<keyword evidence="3 4" id="KW-0472">Membrane</keyword>
<evidence type="ECO:0000259" key="5">
    <source>
        <dbReference type="PROSITE" id="PS50850"/>
    </source>
</evidence>
<feature type="transmembrane region" description="Helical" evidence="4">
    <location>
        <begin position="312"/>
        <end position="333"/>
    </location>
</feature>
<dbReference type="RefSeq" id="WP_054587287.1">
    <property type="nucleotide sequence ID" value="NZ_CP012700.1"/>
</dbReference>
<dbReference type="PANTHER" id="PTHR11360:SF290">
    <property type="entry name" value="MONOCARBOXYLATE MFS PERMEASE"/>
    <property type="match status" value="1"/>
</dbReference>
<evidence type="ECO:0000256" key="4">
    <source>
        <dbReference type="SAM" id="Phobius"/>
    </source>
</evidence>
<sequence>MAIERGATGEFRTGWPLLLAGMLGCCLGVSALPIYTAGVFIPHLEKDFGWGRAELSLAVLLFTLALAAASPVVGRVIDRFGVRRTVAFSIVGASSLYVALAFFLSGLALLYAGHILIAAVGAAAAPIAYTRVVTNHFAKARGLALGITLLGPSLAATIGPPLVSAAIDRGGWSGGYLMLAALIAAMLPFLLLLRDNAPAVPLTLEGAPVTGPLYPAPQLRRIFVILFCAFGFFALSIGGLLVHFVPMLTDAGLSGADAAAMAGLIGLSGMVGRVAGGAAADRFFAPHVLILISCAAVTGFALLAVWGATYAAIAAVTIGFSLGAEADLMAYLVSRYFGRQGYTRAFGWLYAAFIAGTGVSPLILGFLYDRFGNYMIGLWAGAALLIVTMILFTLLPRFRDKV</sequence>
<dbReference type="Proteomes" id="UP000058074">
    <property type="component" value="Chromosome"/>
</dbReference>
<dbReference type="InterPro" id="IPR050327">
    <property type="entry name" value="Proton-linked_MCT"/>
</dbReference>
<protein>
    <recommendedName>
        <fullName evidence="5">Major facilitator superfamily (MFS) profile domain-containing protein</fullName>
    </recommendedName>
</protein>
<feature type="transmembrane region" description="Helical" evidence="4">
    <location>
        <begin position="15"/>
        <end position="35"/>
    </location>
</feature>
<dbReference type="InterPro" id="IPR036259">
    <property type="entry name" value="MFS_trans_sf"/>
</dbReference>
<dbReference type="PROSITE" id="PS50850">
    <property type="entry name" value="MFS"/>
    <property type="match status" value="1"/>
</dbReference>
<dbReference type="EMBL" id="CP012700">
    <property type="protein sequence ID" value="ALH79889.1"/>
    <property type="molecule type" value="Genomic_DNA"/>
</dbReference>
<evidence type="ECO:0000313" key="6">
    <source>
        <dbReference type="EMBL" id="ALH79889.1"/>
    </source>
</evidence>
<reference evidence="6 7" key="1">
    <citation type="journal article" date="2015" name="Genome Announc.">
        <title>Complete Genome Sequence of Polypropylene Glycol- and Polyethylene Glycol-Degrading Sphingopyxis macrogoltabida Strain EY-1.</title>
        <authorList>
            <person name="Ohtsubo Y."/>
            <person name="Nagata Y."/>
            <person name="Numata M."/>
            <person name="Tsuchikane K."/>
            <person name="Hosoyama A."/>
            <person name="Yamazoe A."/>
            <person name="Tsuda M."/>
            <person name="Fujita N."/>
            <person name="Kawai F."/>
        </authorList>
    </citation>
    <scope>NUCLEOTIDE SEQUENCE [LARGE SCALE GENOMIC DNA]</scope>
    <source>
        <strain evidence="6 7">EY-1</strain>
    </source>
</reference>
<feature type="domain" description="Major facilitator superfamily (MFS) profile" evidence="5">
    <location>
        <begin position="17"/>
        <end position="399"/>
    </location>
</feature>
<feature type="transmembrane region" description="Helical" evidence="4">
    <location>
        <begin position="110"/>
        <end position="130"/>
    </location>
</feature>
<accession>A0A0N9UY02</accession>
<evidence type="ECO:0000256" key="2">
    <source>
        <dbReference type="ARBA" id="ARBA00022989"/>
    </source>
</evidence>